<dbReference type="EMBL" id="BDRX01000057">
    <property type="protein sequence ID" value="GBF94911.1"/>
    <property type="molecule type" value="Genomic_DNA"/>
</dbReference>
<organism evidence="2 3">
    <name type="scientific">Raphidocelis subcapitata</name>
    <dbReference type="NCBI Taxonomy" id="307507"/>
    <lineage>
        <taxon>Eukaryota</taxon>
        <taxon>Viridiplantae</taxon>
        <taxon>Chlorophyta</taxon>
        <taxon>core chlorophytes</taxon>
        <taxon>Chlorophyceae</taxon>
        <taxon>CS clade</taxon>
        <taxon>Sphaeropleales</taxon>
        <taxon>Selenastraceae</taxon>
        <taxon>Raphidocelis</taxon>
    </lineage>
</organism>
<sequence length="456" mass="45790">MEPAPVVPYTVFKLGPSQLHQLHTAQGRVFISGEVAAALFALSPTAFLQELRVGKYQKIVLQDPDALATVAALVLPVESSAGPAGVAALPPATVQQLLIDRRRLDLLQPFKLALLKLASQEAARLMAAGDYAAALPVALDAVRQGEALFRPGPALQMFPLYLLVAQANLGLRRVQQCSDALRLAGLLALKEPAATTALMLSQLARLNGQLAALQGKTQRALSHFARDVYCCSLEYGPRDVLQEAGDNPAGALACGDAVVSIWRSALAPLVLGPAFAEPAGHGADDGEGEGEGDGAASAAAGGAAAAGAAEAGPGPGAAAGAPVAALARLPVGRLQLLEVADMLADVARSRARARGEGHGSVGEAQTVAALALLYVGDTDRARELLDAADAAVPLTDARGREMLAAAARAADEAAAFAASEAARAGGAGGGGFGSGSLSSGGGGGAWLGRSAVGASR</sequence>
<dbReference type="InterPro" id="IPR053248">
    <property type="entry name" value="Zinc_finger_MYND_domain"/>
</dbReference>
<feature type="compositionally biased region" description="Low complexity" evidence="1">
    <location>
        <begin position="447"/>
        <end position="456"/>
    </location>
</feature>
<reference evidence="2 3" key="1">
    <citation type="journal article" date="2018" name="Sci. Rep.">
        <title>Raphidocelis subcapitata (=Pseudokirchneriella subcapitata) provides an insight into genome evolution and environmental adaptations in the Sphaeropleales.</title>
        <authorList>
            <person name="Suzuki S."/>
            <person name="Yamaguchi H."/>
            <person name="Nakajima N."/>
            <person name="Kawachi M."/>
        </authorList>
    </citation>
    <scope>NUCLEOTIDE SEQUENCE [LARGE SCALE GENOMIC DNA]</scope>
    <source>
        <strain evidence="2 3">NIES-35</strain>
    </source>
</reference>
<dbReference type="Proteomes" id="UP000247498">
    <property type="component" value="Unassembled WGS sequence"/>
</dbReference>
<evidence type="ECO:0000256" key="1">
    <source>
        <dbReference type="SAM" id="MobiDB-lite"/>
    </source>
</evidence>
<comment type="caution">
    <text evidence="2">The sequence shown here is derived from an EMBL/GenBank/DDBJ whole genome shotgun (WGS) entry which is preliminary data.</text>
</comment>
<dbReference type="PANTHER" id="PTHR46533">
    <property type="entry name" value="ZINC FINGER MYND DOMAIN-CONTAINING PROTEIN 12"/>
    <property type="match status" value="1"/>
</dbReference>
<feature type="region of interest" description="Disordered" evidence="1">
    <location>
        <begin position="278"/>
        <end position="297"/>
    </location>
</feature>
<proteinExistence type="predicted"/>
<feature type="compositionally biased region" description="Gly residues" evidence="1">
    <location>
        <begin position="433"/>
        <end position="446"/>
    </location>
</feature>
<name>A0A2V0P4V3_9CHLO</name>
<dbReference type="InParanoid" id="A0A2V0P4V3"/>
<dbReference type="PANTHER" id="PTHR46533:SF1">
    <property type="entry name" value="ZINC FINGER MYND DOMAIN-CONTAINING PROTEIN 12"/>
    <property type="match status" value="1"/>
</dbReference>
<evidence type="ECO:0000313" key="3">
    <source>
        <dbReference type="Proteomes" id="UP000247498"/>
    </source>
</evidence>
<accession>A0A2V0P4V3</accession>
<dbReference type="AlphaFoldDB" id="A0A2V0P4V3"/>
<dbReference type="STRING" id="307507.A0A2V0P4V3"/>
<protein>
    <submittedName>
        <fullName evidence="2">Uncharacterized protein</fullName>
    </submittedName>
</protein>
<evidence type="ECO:0000313" key="2">
    <source>
        <dbReference type="EMBL" id="GBF94911.1"/>
    </source>
</evidence>
<gene>
    <name evidence="2" type="ORF">Rsub_08154</name>
</gene>
<feature type="region of interest" description="Disordered" evidence="1">
    <location>
        <begin position="433"/>
        <end position="456"/>
    </location>
</feature>
<dbReference type="OrthoDB" id="674604at2759"/>
<keyword evidence="3" id="KW-1185">Reference proteome</keyword>